<evidence type="ECO:0000313" key="8">
    <source>
        <dbReference type="Proteomes" id="UP001153404"/>
    </source>
</evidence>
<dbReference type="PANTHER" id="PTHR43730:SF1">
    <property type="entry name" value="BETA-MANNOSIDASE"/>
    <property type="match status" value="1"/>
</dbReference>
<dbReference type="InterPro" id="IPR006102">
    <property type="entry name" value="Ig-like_GH2"/>
</dbReference>
<comment type="caution">
    <text evidence="7">The sequence shown here is derived from an EMBL/GenBank/DDBJ whole genome shotgun (WGS) entry which is preliminary data.</text>
</comment>
<dbReference type="Gene3D" id="2.60.40.10">
    <property type="entry name" value="Immunoglobulins"/>
    <property type="match status" value="1"/>
</dbReference>
<dbReference type="Proteomes" id="UP001153404">
    <property type="component" value="Unassembled WGS sequence"/>
</dbReference>
<dbReference type="GO" id="GO:0004567">
    <property type="term" value="F:beta-mannosidase activity"/>
    <property type="evidence" value="ECO:0007669"/>
    <property type="project" value="UniProtKB-EC"/>
</dbReference>
<protein>
    <recommendedName>
        <fullName evidence="3">beta-mannosidase</fullName>
        <ecNumber evidence="3">3.2.1.25</ecNumber>
    </recommendedName>
</protein>
<dbReference type="SUPFAM" id="SSF49303">
    <property type="entry name" value="beta-Galactosidase/glucuronidase domain"/>
    <property type="match status" value="1"/>
</dbReference>
<dbReference type="Gene3D" id="3.20.20.80">
    <property type="entry name" value="Glycosidases"/>
    <property type="match status" value="1"/>
</dbReference>
<reference evidence="7" key="1">
    <citation type="submission" date="2022-10" db="EMBL/GenBank/DDBJ databases">
        <title>Comparative genomic analysis of Cohnella hashimotonis sp. nov., isolated from the International Space Station.</title>
        <authorList>
            <person name="Simpson A."/>
            <person name="Venkateswaran K."/>
        </authorList>
    </citation>
    <scope>NUCLEOTIDE SEQUENCE</scope>
    <source>
        <strain evidence="7">DSM 28161</strain>
    </source>
</reference>
<proteinExistence type="inferred from homology"/>
<evidence type="ECO:0000256" key="4">
    <source>
        <dbReference type="ARBA" id="ARBA00022801"/>
    </source>
</evidence>
<dbReference type="InterPro" id="IPR017853">
    <property type="entry name" value="GH"/>
</dbReference>
<keyword evidence="4" id="KW-0378">Hydrolase</keyword>
<comment type="similarity">
    <text evidence="2">Belongs to the glycosyl hydrolase 2 family.</text>
</comment>
<evidence type="ECO:0000256" key="3">
    <source>
        <dbReference type="ARBA" id="ARBA00012754"/>
    </source>
</evidence>
<dbReference type="InterPro" id="IPR008979">
    <property type="entry name" value="Galactose-bd-like_sf"/>
</dbReference>
<dbReference type="InterPro" id="IPR013783">
    <property type="entry name" value="Ig-like_fold"/>
</dbReference>
<name>A0A9X4KTK5_9BACL</name>
<dbReference type="InterPro" id="IPR036156">
    <property type="entry name" value="Beta-gal/glucu_dom_sf"/>
</dbReference>
<dbReference type="GO" id="GO:0005975">
    <property type="term" value="P:carbohydrate metabolic process"/>
    <property type="evidence" value="ECO:0007669"/>
    <property type="project" value="InterPro"/>
</dbReference>
<comment type="catalytic activity">
    <reaction evidence="1">
        <text>Hydrolysis of terminal, non-reducing beta-D-mannose residues in beta-D-mannosides.</text>
        <dbReference type="EC" id="3.2.1.25"/>
    </reaction>
</comment>
<evidence type="ECO:0000256" key="1">
    <source>
        <dbReference type="ARBA" id="ARBA00000829"/>
    </source>
</evidence>
<organism evidence="7 8">
    <name type="scientific">Cohnella rhizosphaerae</name>
    <dbReference type="NCBI Taxonomy" id="1457232"/>
    <lineage>
        <taxon>Bacteria</taxon>
        <taxon>Bacillati</taxon>
        <taxon>Bacillota</taxon>
        <taxon>Bacilli</taxon>
        <taxon>Bacillales</taxon>
        <taxon>Paenibacillaceae</taxon>
        <taxon>Cohnella</taxon>
    </lineage>
</organism>
<dbReference type="SUPFAM" id="SSF51445">
    <property type="entry name" value="(Trans)glycosidases"/>
    <property type="match status" value="1"/>
</dbReference>
<gene>
    <name evidence="7" type="ORF">OMP40_15670</name>
</gene>
<dbReference type="Pfam" id="PF00703">
    <property type="entry name" value="Glyco_hydro_2"/>
    <property type="match status" value="1"/>
</dbReference>
<accession>A0A9X4KTK5</accession>
<dbReference type="SUPFAM" id="SSF49785">
    <property type="entry name" value="Galactose-binding domain-like"/>
    <property type="match status" value="1"/>
</dbReference>
<dbReference type="EC" id="3.2.1.25" evidence="3"/>
<evidence type="ECO:0000313" key="7">
    <source>
        <dbReference type="EMBL" id="MDG0810647.1"/>
    </source>
</evidence>
<dbReference type="PANTHER" id="PTHR43730">
    <property type="entry name" value="BETA-MANNOSIDASE"/>
    <property type="match status" value="1"/>
</dbReference>
<evidence type="ECO:0000256" key="2">
    <source>
        <dbReference type="ARBA" id="ARBA00007401"/>
    </source>
</evidence>
<evidence type="ECO:0000256" key="5">
    <source>
        <dbReference type="ARBA" id="ARBA00023295"/>
    </source>
</evidence>
<dbReference type="Gene3D" id="2.60.120.260">
    <property type="entry name" value="Galactose-binding domain-like"/>
    <property type="match status" value="1"/>
</dbReference>
<dbReference type="AlphaFoldDB" id="A0A9X4KTK5"/>
<dbReference type="GO" id="GO:0006516">
    <property type="term" value="P:glycoprotein catabolic process"/>
    <property type="evidence" value="ECO:0007669"/>
    <property type="project" value="TreeGrafter"/>
</dbReference>
<dbReference type="InterPro" id="IPR050887">
    <property type="entry name" value="Beta-mannosidase_GH2"/>
</dbReference>
<keyword evidence="5" id="KW-0326">Glycosidase</keyword>
<evidence type="ECO:0000259" key="6">
    <source>
        <dbReference type="Pfam" id="PF00703"/>
    </source>
</evidence>
<sequence>MQCTFGWDWVHRLVSYGIWRPVYIEAKPAGEIAHSWVRTLAIHEDAAALAWEVEAAGLKQDSVLRLGLAAPGGEPVWSFVTGISPAQPVVKGELRVEQPQLWWPAGYGEPALYRFSVSLTASGGEALDTRSDEIGIRIVEVEQIPDDRGSSFTIVVNGERIFAKGGNWVPADPFPSAVTAERYSHLLQLLVDGHMNMLRVWGGGTYELPAFWQTCNRLGILVSVDFMMACAEYPDDEPWFIAAMKKEVASTIKQLRNHPSLVIWYGDNELAMNNNEEDDYWGKRVCAEVTTPLCAELDPSRPFFPTSPIYGRPFNSQDAGDCHVSPWYEVDFLLGDMRDYRERIREGRGRFLSESAIPGSPPLSSLLKMMTMADVADEQADIWEFRTKDNPYNGQDELTHYRLLEKTAAALFGGERGPA</sequence>
<feature type="domain" description="Glycoside hydrolase family 2 immunoglobulin-like beta-sandwich" evidence="6">
    <location>
        <begin position="36"/>
        <end position="137"/>
    </location>
</feature>
<keyword evidence="8" id="KW-1185">Reference proteome</keyword>
<dbReference type="EMBL" id="JAPDIA010000003">
    <property type="protein sequence ID" value="MDG0810647.1"/>
    <property type="molecule type" value="Genomic_DNA"/>
</dbReference>